<dbReference type="InterPro" id="IPR002130">
    <property type="entry name" value="Cyclophilin-type_PPIase_dom"/>
</dbReference>
<protein>
    <recommendedName>
        <fullName evidence="3">Peptidyl-prolyl cis-trans isomerase</fullName>
        <shortName evidence="3">PPIase</shortName>
        <ecNumber evidence="3">5.2.1.8</ecNumber>
    </recommendedName>
</protein>
<dbReference type="GO" id="GO:0003755">
    <property type="term" value="F:peptidyl-prolyl cis-trans isomerase activity"/>
    <property type="evidence" value="ECO:0007669"/>
    <property type="project" value="UniProtKB-UniRule"/>
</dbReference>
<accession>A0AAV8W078</accession>
<comment type="catalytic activity">
    <reaction evidence="1 3">
        <text>[protein]-peptidylproline (omega=180) = [protein]-peptidylproline (omega=0)</text>
        <dbReference type="Rhea" id="RHEA:16237"/>
        <dbReference type="Rhea" id="RHEA-COMP:10747"/>
        <dbReference type="Rhea" id="RHEA-COMP:10748"/>
        <dbReference type="ChEBI" id="CHEBI:83833"/>
        <dbReference type="ChEBI" id="CHEBI:83834"/>
        <dbReference type="EC" id="5.2.1.8"/>
    </reaction>
</comment>
<gene>
    <name evidence="5" type="ORF">NQ315_002188</name>
</gene>
<dbReference type="Gene3D" id="1.25.40.10">
    <property type="entry name" value="Tetratricopeptide repeat domain"/>
    <property type="match status" value="1"/>
</dbReference>
<keyword evidence="3" id="KW-0697">Rotamase</keyword>
<keyword evidence="6" id="KW-1185">Reference proteome</keyword>
<dbReference type="Pfam" id="PF00160">
    <property type="entry name" value="Pro_isomerase"/>
    <property type="match status" value="1"/>
</dbReference>
<evidence type="ECO:0000256" key="2">
    <source>
        <dbReference type="PROSITE-ProRule" id="PRU00339"/>
    </source>
</evidence>
<dbReference type="GO" id="GO:0016018">
    <property type="term" value="F:cyclosporin A binding"/>
    <property type="evidence" value="ECO:0007669"/>
    <property type="project" value="TreeGrafter"/>
</dbReference>
<dbReference type="Pfam" id="PF14559">
    <property type="entry name" value="TPR_19"/>
    <property type="match status" value="1"/>
</dbReference>
<dbReference type="InterPro" id="IPR011990">
    <property type="entry name" value="TPR-like_helical_dom_sf"/>
</dbReference>
<feature type="repeat" description="TPR" evidence="2">
    <location>
        <begin position="235"/>
        <end position="268"/>
    </location>
</feature>
<comment type="function">
    <text evidence="3">PPIases accelerate the folding of proteins. It catalyzes the cis-trans isomerization of proline imidic peptide bonds in oligopeptides.</text>
</comment>
<dbReference type="PROSITE" id="PS50005">
    <property type="entry name" value="TPR"/>
    <property type="match status" value="1"/>
</dbReference>
<organism evidence="5 6">
    <name type="scientific">Exocentrus adspersus</name>
    <dbReference type="NCBI Taxonomy" id="1586481"/>
    <lineage>
        <taxon>Eukaryota</taxon>
        <taxon>Metazoa</taxon>
        <taxon>Ecdysozoa</taxon>
        <taxon>Arthropoda</taxon>
        <taxon>Hexapoda</taxon>
        <taxon>Insecta</taxon>
        <taxon>Pterygota</taxon>
        <taxon>Neoptera</taxon>
        <taxon>Endopterygota</taxon>
        <taxon>Coleoptera</taxon>
        <taxon>Polyphaga</taxon>
        <taxon>Cucujiformia</taxon>
        <taxon>Chrysomeloidea</taxon>
        <taxon>Cerambycidae</taxon>
        <taxon>Lamiinae</taxon>
        <taxon>Acanthocinini</taxon>
        <taxon>Exocentrus</taxon>
    </lineage>
</organism>
<dbReference type="GO" id="GO:0006457">
    <property type="term" value="P:protein folding"/>
    <property type="evidence" value="ECO:0007669"/>
    <property type="project" value="TreeGrafter"/>
</dbReference>
<feature type="domain" description="PPIase cyclophilin-type" evidence="4">
    <location>
        <begin position="1"/>
        <end position="111"/>
    </location>
</feature>
<dbReference type="SUPFAM" id="SSF48452">
    <property type="entry name" value="TPR-like"/>
    <property type="match status" value="1"/>
</dbReference>
<dbReference type="Gene3D" id="2.40.100.10">
    <property type="entry name" value="Cyclophilin-like"/>
    <property type="match status" value="1"/>
</dbReference>
<dbReference type="PRINTS" id="PR00153">
    <property type="entry name" value="CSAPPISMRASE"/>
</dbReference>
<dbReference type="GO" id="GO:0005739">
    <property type="term" value="C:mitochondrion"/>
    <property type="evidence" value="ECO:0007669"/>
    <property type="project" value="TreeGrafter"/>
</dbReference>
<keyword evidence="3" id="KW-0413">Isomerase</keyword>
<dbReference type="EMBL" id="JANEYG010000017">
    <property type="protein sequence ID" value="KAJ8919566.1"/>
    <property type="molecule type" value="Genomic_DNA"/>
</dbReference>
<name>A0AAV8W078_9CUCU</name>
<dbReference type="Proteomes" id="UP001159042">
    <property type="component" value="Unassembled WGS sequence"/>
</dbReference>
<comment type="similarity">
    <text evidence="3">Belongs to the cyclophilin-type PPIase family.</text>
</comment>
<dbReference type="AlphaFoldDB" id="A0AAV8W078"/>
<evidence type="ECO:0000313" key="5">
    <source>
        <dbReference type="EMBL" id="KAJ8919566.1"/>
    </source>
</evidence>
<dbReference type="InterPro" id="IPR019734">
    <property type="entry name" value="TPR_rpt"/>
</dbReference>
<evidence type="ECO:0000256" key="3">
    <source>
        <dbReference type="RuleBase" id="RU363019"/>
    </source>
</evidence>
<dbReference type="SUPFAM" id="SSF50891">
    <property type="entry name" value="Cyclophilin-like"/>
    <property type="match status" value="1"/>
</dbReference>
<sequence length="298" mass="34254">MRHVIPICMTQGGDICNHDGTGGESIYGGTFEDERLDSNHKEEGMVGMSNNGPNTNQSQFYITTVPCSHLDNTNVIVGKVVRGFNIVVEMADIPRENDTPVEPITIEDCGELKAGEPWNITENDGTLDVYPPWPDDWEQATKYDLPVVHKAIDAIKSSGNYFYEHKNYVDSERKYVKTLRYIDWYLCQKGDKSKQIENMRMLSMLNLAAVKLKREKYKEALELCNQILTKDPKCAKAFYRRAHARFRLKDYDKALDDLQAATNYFPNDKNILNLLKTVKSTKLIYLRKEKKAFSKLFM</sequence>
<comment type="caution">
    <text evidence="5">The sequence shown here is derived from an EMBL/GenBank/DDBJ whole genome shotgun (WGS) entry which is preliminary data.</text>
</comment>
<proteinExistence type="inferred from homology"/>
<reference evidence="5 6" key="1">
    <citation type="journal article" date="2023" name="Insect Mol. Biol.">
        <title>Genome sequencing provides insights into the evolution of gene families encoding plant cell wall-degrading enzymes in longhorned beetles.</title>
        <authorList>
            <person name="Shin N.R."/>
            <person name="Okamura Y."/>
            <person name="Kirsch R."/>
            <person name="Pauchet Y."/>
        </authorList>
    </citation>
    <scope>NUCLEOTIDE SEQUENCE [LARGE SCALE GENOMIC DNA]</scope>
    <source>
        <strain evidence="5">EAD_L_NR</strain>
    </source>
</reference>
<evidence type="ECO:0000256" key="1">
    <source>
        <dbReference type="ARBA" id="ARBA00000971"/>
    </source>
</evidence>
<dbReference type="PROSITE" id="PS50072">
    <property type="entry name" value="CSA_PPIASE_2"/>
    <property type="match status" value="1"/>
</dbReference>
<dbReference type="PANTHER" id="PTHR11071:SF561">
    <property type="entry name" value="PEPTIDYL-PROLYL CIS-TRANS ISOMERASE D-RELATED"/>
    <property type="match status" value="1"/>
</dbReference>
<dbReference type="SMART" id="SM00028">
    <property type="entry name" value="TPR"/>
    <property type="match status" value="2"/>
</dbReference>
<dbReference type="EC" id="5.2.1.8" evidence="3"/>
<keyword evidence="2" id="KW-0802">TPR repeat</keyword>
<dbReference type="PANTHER" id="PTHR11071">
    <property type="entry name" value="PEPTIDYL-PROLYL CIS-TRANS ISOMERASE"/>
    <property type="match status" value="1"/>
</dbReference>
<dbReference type="InterPro" id="IPR029000">
    <property type="entry name" value="Cyclophilin-like_dom_sf"/>
</dbReference>
<evidence type="ECO:0000313" key="6">
    <source>
        <dbReference type="Proteomes" id="UP001159042"/>
    </source>
</evidence>
<evidence type="ECO:0000259" key="4">
    <source>
        <dbReference type="PROSITE" id="PS50072"/>
    </source>
</evidence>